<dbReference type="Proteomes" id="UP000245765">
    <property type="component" value="Unassembled WGS sequence"/>
</dbReference>
<dbReference type="Pfam" id="PF00226">
    <property type="entry name" value="DnaJ"/>
    <property type="match status" value="1"/>
</dbReference>
<dbReference type="SUPFAM" id="SSF49493">
    <property type="entry name" value="HSP40/DnaJ peptide-binding domain"/>
    <property type="match status" value="2"/>
</dbReference>
<gene>
    <name evidence="3" type="ORF">DFH01_06635</name>
</gene>
<dbReference type="PROSITE" id="PS00636">
    <property type="entry name" value="DNAJ_1"/>
    <property type="match status" value="1"/>
</dbReference>
<evidence type="ECO:0000313" key="3">
    <source>
        <dbReference type="EMBL" id="PWS38918.1"/>
    </source>
</evidence>
<dbReference type="CDD" id="cd06257">
    <property type="entry name" value="DnaJ"/>
    <property type="match status" value="1"/>
</dbReference>
<dbReference type="OrthoDB" id="9779889at2"/>
<dbReference type="InterPro" id="IPR001623">
    <property type="entry name" value="DnaJ_domain"/>
</dbReference>
<dbReference type="GO" id="GO:0042026">
    <property type="term" value="P:protein refolding"/>
    <property type="evidence" value="ECO:0007669"/>
    <property type="project" value="TreeGrafter"/>
</dbReference>
<dbReference type="PANTHER" id="PTHR43096">
    <property type="entry name" value="DNAJ HOMOLOG 1, MITOCHONDRIAL-RELATED"/>
    <property type="match status" value="1"/>
</dbReference>
<dbReference type="PANTHER" id="PTHR43096:SF10">
    <property type="entry name" value="CHAPERONE PROTEIN DNAJ A6, CHLOROPLASTIC"/>
    <property type="match status" value="1"/>
</dbReference>
<evidence type="ECO:0000256" key="1">
    <source>
        <dbReference type="SAM" id="MobiDB-lite"/>
    </source>
</evidence>
<dbReference type="PROSITE" id="PS50076">
    <property type="entry name" value="DNAJ_2"/>
    <property type="match status" value="1"/>
</dbReference>
<dbReference type="GO" id="GO:0005737">
    <property type="term" value="C:cytoplasm"/>
    <property type="evidence" value="ECO:0007669"/>
    <property type="project" value="TreeGrafter"/>
</dbReference>
<name>A0A317FN76_9PROT</name>
<dbReference type="EMBL" id="QGNA01000001">
    <property type="protein sequence ID" value="PWS38918.1"/>
    <property type="molecule type" value="Genomic_DNA"/>
</dbReference>
<organism evidence="3 4">
    <name type="scientific">Falsiroseomonas bella</name>
    <dbReference type="NCBI Taxonomy" id="2184016"/>
    <lineage>
        <taxon>Bacteria</taxon>
        <taxon>Pseudomonadati</taxon>
        <taxon>Pseudomonadota</taxon>
        <taxon>Alphaproteobacteria</taxon>
        <taxon>Acetobacterales</taxon>
        <taxon>Roseomonadaceae</taxon>
        <taxon>Falsiroseomonas</taxon>
    </lineage>
</organism>
<dbReference type="CDD" id="cd10747">
    <property type="entry name" value="DnaJ_C"/>
    <property type="match status" value="1"/>
</dbReference>
<sequence>MTDDPYAALGVKRDASQDEIRRAYRKLARKHHPDLNPGDKAAEEAFKRIAAANDLLSDPEKRARFDRGEIDASGQEKPQQRYYRDFAEAGGPQGYASDAGFADMADADEILSELFGRRAGRGGARGGAGIRMRGADLHGRLSLDFLEAVNGAKKRVTLLEGETVDVTVPPGTRDGQVLRLRGKGAPGFGGGPAGDLLVEVQVGEHRHYSRKGDDILLDLPVTLPEAVLGGRIEVPTPAGAVMVNVPKGSNTGTVLRLKGRGVPRADGSRGDAYVTLRLVLPDRPDPELEEFAARWQAGKAQQPRAGMEG</sequence>
<feature type="compositionally biased region" description="Basic and acidic residues" evidence="1">
    <location>
        <begin position="58"/>
        <end position="70"/>
    </location>
</feature>
<dbReference type="FunFam" id="2.60.260.20:FF:000013">
    <property type="entry name" value="DnaJ subfamily B member 11"/>
    <property type="match status" value="1"/>
</dbReference>
<dbReference type="InterPro" id="IPR036869">
    <property type="entry name" value="J_dom_sf"/>
</dbReference>
<dbReference type="PRINTS" id="PR00625">
    <property type="entry name" value="JDOMAIN"/>
</dbReference>
<dbReference type="SMART" id="SM00271">
    <property type="entry name" value="DnaJ"/>
    <property type="match status" value="1"/>
</dbReference>
<dbReference type="Gene3D" id="1.10.287.110">
    <property type="entry name" value="DnaJ domain"/>
    <property type="match status" value="1"/>
</dbReference>
<dbReference type="InterPro" id="IPR002939">
    <property type="entry name" value="DnaJ_C"/>
</dbReference>
<evidence type="ECO:0000313" key="4">
    <source>
        <dbReference type="Proteomes" id="UP000245765"/>
    </source>
</evidence>
<comment type="caution">
    <text evidence="3">The sequence shown here is derived from an EMBL/GenBank/DDBJ whole genome shotgun (WGS) entry which is preliminary data.</text>
</comment>
<dbReference type="Pfam" id="PF01556">
    <property type="entry name" value="DnaJ_C"/>
    <property type="match status" value="1"/>
</dbReference>
<protein>
    <submittedName>
        <fullName evidence="3">Molecular chaperone DnaJ</fullName>
    </submittedName>
</protein>
<dbReference type="InterPro" id="IPR008971">
    <property type="entry name" value="HSP40/DnaJ_pept-bd"/>
</dbReference>
<keyword evidence="4" id="KW-1185">Reference proteome</keyword>
<dbReference type="RefSeq" id="WP_109869539.1">
    <property type="nucleotide sequence ID" value="NZ_QGNA01000001.1"/>
</dbReference>
<feature type="domain" description="J" evidence="2">
    <location>
        <begin position="4"/>
        <end position="69"/>
    </location>
</feature>
<evidence type="ECO:0000259" key="2">
    <source>
        <dbReference type="PROSITE" id="PS50076"/>
    </source>
</evidence>
<dbReference type="AlphaFoldDB" id="A0A317FN76"/>
<dbReference type="SUPFAM" id="SSF46565">
    <property type="entry name" value="Chaperone J-domain"/>
    <property type="match status" value="1"/>
</dbReference>
<proteinExistence type="predicted"/>
<reference evidence="4" key="1">
    <citation type="submission" date="2018-05" db="EMBL/GenBank/DDBJ databases">
        <authorList>
            <person name="Du Z."/>
            <person name="Wang X."/>
        </authorList>
    </citation>
    <scope>NUCLEOTIDE SEQUENCE [LARGE SCALE GENOMIC DNA]</scope>
    <source>
        <strain evidence="4">CQN31</strain>
    </source>
</reference>
<dbReference type="Gene3D" id="2.60.260.20">
    <property type="entry name" value="Urease metallochaperone UreE, N-terminal domain"/>
    <property type="match status" value="2"/>
</dbReference>
<dbReference type="GO" id="GO:0051082">
    <property type="term" value="F:unfolded protein binding"/>
    <property type="evidence" value="ECO:0007669"/>
    <property type="project" value="InterPro"/>
</dbReference>
<dbReference type="InterPro" id="IPR018253">
    <property type="entry name" value="DnaJ_domain_CS"/>
</dbReference>
<accession>A0A317FN76</accession>
<feature type="region of interest" description="Disordered" evidence="1">
    <location>
        <begin position="58"/>
        <end position="79"/>
    </location>
</feature>